<dbReference type="InterPro" id="IPR042566">
    <property type="entry name" value="L1_C"/>
</dbReference>
<reference evidence="3" key="1">
    <citation type="submission" date="2024-04" db="EMBL/GenBank/DDBJ databases">
        <title>Salinicola lusitanus LLJ914,a marine bacterium isolated from the Okinawa Trough.</title>
        <authorList>
            <person name="Li J."/>
        </authorList>
    </citation>
    <scope>NUCLEOTIDE SEQUENCE [LARGE SCALE GENOMIC DNA]</scope>
</reference>
<evidence type="ECO:0000313" key="2">
    <source>
        <dbReference type="EMBL" id="KAK7879481.1"/>
    </source>
</evidence>
<protein>
    <submittedName>
        <fullName evidence="2">Uncharacterized protein</fullName>
    </submittedName>
</protein>
<feature type="compositionally biased region" description="Low complexity" evidence="1">
    <location>
        <begin position="53"/>
        <end position="70"/>
    </location>
</feature>
<dbReference type="Gene3D" id="3.30.250.20">
    <property type="entry name" value="L1 transposable element, C-terminal domain"/>
    <property type="match status" value="1"/>
</dbReference>
<gene>
    <name evidence="2" type="ORF">WMY93_033807</name>
</gene>
<comment type="caution">
    <text evidence="2">The sequence shown here is derived from an EMBL/GenBank/DDBJ whole genome shotgun (WGS) entry which is preliminary data.</text>
</comment>
<name>A0AAW0MJM3_9GOBI</name>
<evidence type="ECO:0000256" key="1">
    <source>
        <dbReference type="SAM" id="MobiDB-lite"/>
    </source>
</evidence>
<dbReference type="EMBL" id="JBBPFD010000261">
    <property type="protein sequence ID" value="KAK7879481.1"/>
    <property type="molecule type" value="Genomic_DNA"/>
</dbReference>
<proteinExistence type="predicted"/>
<evidence type="ECO:0000313" key="3">
    <source>
        <dbReference type="Proteomes" id="UP001460270"/>
    </source>
</evidence>
<dbReference type="AlphaFoldDB" id="A0AAW0MJM3"/>
<feature type="region of interest" description="Disordered" evidence="1">
    <location>
        <begin position="49"/>
        <end position="92"/>
    </location>
</feature>
<accession>A0AAW0MJM3</accession>
<dbReference type="Gene3D" id="3.30.70.1820">
    <property type="entry name" value="L1 transposable element, RRM domain"/>
    <property type="match status" value="1"/>
</dbReference>
<organism evidence="2 3">
    <name type="scientific">Mugilogobius chulae</name>
    <name type="common">yellowstripe goby</name>
    <dbReference type="NCBI Taxonomy" id="88201"/>
    <lineage>
        <taxon>Eukaryota</taxon>
        <taxon>Metazoa</taxon>
        <taxon>Chordata</taxon>
        <taxon>Craniata</taxon>
        <taxon>Vertebrata</taxon>
        <taxon>Euteleostomi</taxon>
        <taxon>Actinopterygii</taxon>
        <taxon>Neopterygii</taxon>
        <taxon>Teleostei</taxon>
        <taxon>Neoteleostei</taxon>
        <taxon>Acanthomorphata</taxon>
        <taxon>Gobiaria</taxon>
        <taxon>Gobiiformes</taxon>
        <taxon>Gobioidei</taxon>
        <taxon>Gobiidae</taxon>
        <taxon>Gobionellinae</taxon>
        <taxon>Mugilogobius</taxon>
    </lineage>
</organism>
<keyword evidence="3" id="KW-1185">Reference proteome</keyword>
<dbReference type="Proteomes" id="UP001460270">
    <property type="component" value="Unassembled WGS sequence"/>
</dbReference>
<sequence length="180" mass="20140">MEDRARRDNLLIFNLKEGAEGANTLAYLEANIPKWFPVFASSSPEIMRAHRLGPPSRASASSGGSGQRPAPGHPELSSLHGPRPEATSKRRRPCYKTMHEARIKGFDAFLLYPATIKLQRGNETHSSRNTSRLENFLTTLNANSDQLACLLRSLLKNYQATMMTAVFLSLRLSMGIRQKW</sequence>